<gene>
    <name evidence="2" type="ORF">SAMN02982985_05071</name>
</gene>
<protein>
    <submittedName>
        <fullName evidence="2">Uncharacterized protein</fullName>
    </submittedName>
</protein>
<name>A0A1I4T585_9BURK</name>
<evidence type="ECO:0000313" key="2">
    <source>
        <dbReference type="EMBL" id="SFM71795.1"/>
    </source>
</evidence>
<keyword evidence="3" id="KW-1185">Reference proteome</keyword>
<proteinExistence type="predicted"/>
<evidence type="ECO:0000256" key="1">
    <source>
        <dbReference type="SAM" id="MobiDB-lite"/>
    </source>
</evidence>
<dbReference type="RefSeq" id="WP_174900683.1">
    <property type="nucleotide sequence ID" value="NZ_FOTW01000029.1"/>
</dbReference>
<reference evidence="2 3" key="1">
    <citation type="submission" date="2016-10" db="EMBL/GenBank/DDBJ databases">
        <authorList>
            <person name="de Groot N.N."/>
        </authorList>
    </citation>
    <scope>NUCLEOTIDE SEQUENCE [LARGE SCALE GENOMIC DNA]</scope>
    <source>
        <strain evidence="2 3">ATCC 43154</strain>
    </source>
</reference>
<feature type="compositionally biased region" description="Basic and acidic residues" evidence="1">
    <location>
        <begin position="1"/>
        <end position="17"/>
    </location>
</feature>
<feature type="region of interest" description="Disordered" evidence="1">
    <location>
        <begin position="1"/>
        <end position="57"/>
    </location>
</feature>
<feature type="compositionally biased region" description="Basic and acidic residues" evidence="1">
    <location>
        <begin position="24"/>
        <end position="57"/>
    </location>
</feature>
<dbReference type="Proteomes" id="UP000199470">
    <property type="component" value="Unassembled WGS sequence"/>
</dbReference>
<organism evidence="2 3">
    <name type="scientific">Rugamonas rubra</name>
    <dbReference type="NCBI Taxonomy" id="758825"/>
    <lineage>
        <taxon>Bacteria</taxon>
        <taxon>Pseudomonadati</taxon>
        <taxon>Pseudomonadota</taxon>
        <taxon>Betaproteobacteria</taxon>
        <taxon>Burkholderiales</taxon>
        <taxon>Oxalobacteraceae</taxon>
        <taxon>Telluria group</taxon>
        <taxon>Rugamonas</taxon>
    </lineage>
</organism>
<accession>A0A1I4T585</accession>
<dbReference type="AlphaFoldDB" id="A0A1I4T585"/>
<sequence length="57" mass="6436">MSKHSSDPREQQQREAEQAQQEANRNKQEAEAKEVAGRHKNDGQKDHKGADKGPRGQ</sequence>
<dbReference type="EMBL" id="FOTW01000029">
    <property type="protein sequence ID" value="SFM71795.1"/>
    <property type="molecule type" value="Genomic_DNA"/>
</dbReference>
<evidence type="ECO:0000313" key="3">
    <source>
        <dbReference type="Proteomes" id="UP000199470"/>
    </source>
</evidence>